<protein>
    <recommendedName>
        <fullName evidence="7">Chromosome partition protein Smc</fullName>
    </recommendedName>
</protein>
<evidence type="ECO:0000256" key="4">
    <source>
        <dbReference type="ARBA" id="ARBA00022840"/>
    </source>
</evidence>
<dbReference type="FunFam" id="3.40.50.300:FF:000984">
    <property type="entry name" value="Chromosome partition protein Smc"/>
    <property type="match status" value="1"/>
</dbReference>
<dbReference type="GO" id="GO:0005737">
    <property type="term" value="C:cytoplasm"/>
    <property type="evidence" value="ECO:0007669"/>
    <property type="project" value="UniProtKB-SubCell"/>
</dbReference>
<dbReference type="Gene3D" id="1.10.287.1490">
    <property type="match status" value="1"/>
</dbReference>
<comment type="similarity">
    <text evidence="7">Belongs to the SMC family.</text>
</comment>
<comment type="subcellular location">
    <subcellularLocation>
        <location evidence="1 7">Cytoplasm</location>
    </subcellularLocation>
</comment>
<evidence type="ECO:0000313" key="9">
    <source>
        <dbReference type="EMBL" id="MBC8595527.1"/>
    </source>
</evidence>
<dbReference type="Gene3D" id="1.20.1060.20">
    <property type="match status" value="1"/>
</dbReference>
<dbReference type="GO" id="GO:0007059">
    <property type="term" value="P:chromosome segregation"/>
    <property type="evidence" value="ECO:0007669"/>
    <property type="project" value="UniProtKB-UniRule"/>
</dbReference>
<dbReference type="CDD" id="cd03278">
    <property type="entry name" value="ABC_SMC_barmotin"/>
    <property type="match status" value="2"/>
</dbReference>
<feature type="binding site" evidence="7">
    <location>
        <begin position="25"/>
        <end position="32"/>
    </location>
    <ligand>
        <name>ATP</name>
        <dbReference type="ChEBI" id="CHEBI:30616"/>
    </ligand>
</feature>
<evidence type="ECO:0000259" key="8">
    <source>
        <dbReference type="SMART" id="SM00968"/>
    </source>
</evidence>
<dbReference type="GO" id="GO:0005524">
    <property type="term" value="F:ATP binding"/>
    <property type="evidence" value="ECO:0007669"/>
    <property type="project" value="UniProtKB-UniRule"/>
</dbReference>
<keyword evidence="4 7" id="KW-0067">ATP-binding</keyword>
<evidence type="ECO:0000256" key="7">
    <source>
        <dbReference type="HAMAP-Rule" id="MF_01894"/>
    </source>
</evidence>
<comment type="function">
    <text evidence="7">Required for chromosome condensation and partitioning.</text>
</comment>
<dbReference type="NCBIfam" id="TIGR02168">
    <property type="entry name" value="SMC_prok_B"/>
    <property type="match status" value="1"/>
</dbReference>
<dbReference type="InterPro" id="IPR027417">
    <property type="entry name" value="P-loop_NTPase"/>
</dbReference>
<sequence length="1175" mass="131333">MQGFKSFADKIELEFGKGITAIVGPNGSGKSNVSDAIRWVMGEQSAKSLRGSKMEDVIFSGTQNRKPLGFAEVSIILDNSDRKLKIDFDTVTVTRRVHRSGEGEYFINKSPCRLKDIYELFMDTGIGREGYSVVGQGKIDEILSSKSEDRRHIFEEAAGISKYKYRKNEAEKKLAQTEENLLRIKDIVSELASQVGPLKNQSEKAKKFLDLREVLKVLEINIAIVNIEKFRENAKKCENDLKIAVSQLEDSRKKQSEIDGEIERFTALSQSKNEEISKINEQKYELEKSEGGFLNKIELLKSEIAHNNENINRLKNENDALCEKIKNLDDENSQKKLELENANAEIEKLTAEIDALTKDDETLNSSLGESLANIESQKADIIELLNENTNLSANSDGLDALQRNFADRKENIKNEISANNDALKMCADQLEKCVSELAENEKARAECKNGLDGLKKEYFKITGENNALKTEQNAVTSEYNAKNSKRRALEDLEKSLEGYSKGVKEIINSKQNGICGVVSKLLTVDEKYVVALETALGRAMQNIVTDNEETAKKCVEMLKKSHGGRATFLPLTSVKGEIMKNAPKNENGYIGIASELIEYDEKYRGIFTYLLGRTVFADNIDSGIAISKKYGYKFKVVTLDGQVLNAGGSITGGSADSRLGLISRAKNIEQLKTETDALAKKIDKNDSAIAKNEQKIREIAVKKEEFDTKSASFEHNIVRLNAEKSHLDENIKNLNEKIRLLGGESGDINEQLSALDKNKAEFALKISANDEKITQIRANITADEDKLSALKEKCENVKNDLSVKRLKQNGKIKDLEFINANIGEYGARRSEYETKIAENNEISASHAQKNADLNNEISEIEKSVSGTREIFDEFAKKLEIIKGESEKILADIRNANQSSKENQEVVLVLAQEAARCENKVSKAESDIESVINKLWDDYEITYSDAQSYKKELESFSEAQREAASIKKQIKELGNINIDAIEEYKAVSERYEFLTNQENDLNDAKKNLTDIIDNMQGIMKEKFTSAFCAIGEEFKKVFAELFGGGIAKIYLADECDVLTSGIEIEVQPPGKKLQNLTLLSGGERAFSAIALLFAVLKTAPTPFCLLDEVEAALDEANVYKFANYAKKFTSDTQFLIVTHRRGTMETADILYGVTMQEKGVSKLLKLNFDDLEENDV</sequence>
<dbReference type="InterPro" id="IPR036277">
    <property type="entry name" value="SMC_hinge_sf"/>
</dbReference>
<dbReference type="InterPro" id="IPR011890">
    <property type="entry name" value="SMC_prok"/>
</dbReference>
<evidence type="ECO:0000313" key="10">
    <source>
        <dbReference type="Proteomes" id="UP000647416"/>
    </source>
</evidence>
<dbReference type="InterPro" id="IPR024704">
    <property type="entry name" value="SMC"/>
</dbReference>
<gene>
    <name evidence="7 9" type="primary">smc</name>
    <name evidence="9" type="ORF">H8706_01410</name>
</gene>
<evidence type="ECO:0000256" key="3">
    <source>
        <dbReference type="ARBA" id="ARBA00022741"/>
    </source>
</evidence>
<dbReference type="Gene3D" id="3.40.50.300">
    <property type="entry name" value="P-loop containing nucleotide triphosphate hydrolases"/>
    <property type="match status" value="2"/>
</dbReference>
<keyword evidence="10" id="KW-1185">Reference proteome</keyword>
<comment type="subunit">
    <text evidence="7">Homodimer.</text>
</comment>
<dbReference type="GO" id="GO:0030261">
    <property type="term" value="P:chromosome condensation"/>
    <property type="evidence" value="ECO:0007669"/>
    <property type="project" value="InterPro"/>
</dbReference>
<proteinExistence type="inferred from homology"/>
<feature type="coiled-coil region" evidence="7">
    <location>
        <begin position="220"/>
        <end position="254"/>
    </location>
</feature>
<dbReference type="PANTHER" id="PTHR43977">
    <property type="entry name" value="STRUCTURAL MAINTENANCE OF CHROMOSOMES PROTEIN 3"/>
    <property type="match status" value="1"/>
</dbReference>
<dbReference type="GO" id="GO:0003677">
    <property type="term" value="F:DNA binding"/>
    <property type="evidence" value="ECO:0007669"/>
    <property type="project" value="UniProtKB-UniRule"/>
</dbReference>
<dbReference type="GO" id="GO:0007062">
    <property type="term" value="P:sister chromatid cohesion"/>
    <property type="evidence" value="ECO:0007669"/>
    <property type="project" value="InterPro"/>
</dbReference>
<dbReference type="InterPro" id="IPR003395">
    <property type="entry name" value="RecF/RecN/SMC_N"/>
</dbReference>
<dbReference type="PIRSF" id="PIRSF005719">
    <property type="entry name" value="SMC"/>
    <property type="match status" value="1"/>
</dbReference>
<comment type="caution">
    <text evidence="9">The sequence shown here is derived from an EMBL/GenBank/DDBJ whole genome shotgun (WGS) entry which is preliminary data.</text>
</comment>
<dbReference type="FunFam" id="3.40.50.300:FF:000901">
    <property type="entry name" value="Chromosome partition protein Smc"/>
    <property type="match status" value="1"/>
</dbReference>
<feature type="coiled-coil region" evidence="7">
    <location>
        <begin position="913"/>
        <end position="1020"/>
    </location>
</feature>
<dbReference type="Pfam" id="PF06470">
    <property type="entry name" value="SMC_hinge"/>
    <property type="match status" value="1"/>
</dbReference>
<keyword evidence="5 7" id="KW-0175">Coiled coil</keyword>
<name>A0A926ILZ6_9FIRM</name>
<keyword evidence="2 7" id="KW-0963">Cytoplasm</keyword>
<keyword evidence="6 7" id="KW-0238">DNA-binding</keyword>
<evidence type="ECO:0000256" key="6">
    <source>
        <dbReference type="ARBA" id="ARBA00023125"/>
    </source>
</evidence>
<comment type="domain">
    <text evidence="7">Contains large globular domains required for ATP hydrolysis at each terminus and a third globular domain forming a flexible hinge near the middle of the molecule. These domains are separated by coiled-coil structures.</text>
</comment>
<dbReference type="HAMAP" id="MF_01894">
    <property type="entry name" value="Smc_prok"/>
    <property type="match status" value="1"/>
</dbReference>
<dbReference type="AlphaFoldDB" id="A0A926ILZ6"/>
<evidence type="ECO:0000256" key="1">
    <source>
        <dbReference type="ARBA" id="ARBA00004496"/>
    </source>
</evidence>
<dbReference type="Proteomes" id="UP000647416">
    <property type="component" value="Unassembled WGS sequence"/>
</dbReference>
<dbReference type="SUPFAM" id="SSF52540">
    <property type="entry name" value="P-loop containing nucleoside triphosphate hydrolases"/>
    <property type="match status" value="1"/>
</dbReference>
<feature type="coiled-coil region" evidence="7">
    <location>
        <begin position="297"/>
        <end position="394"/>
    </location>
</feature>
<dbReference type="GO" id="GO:0005694">
    <property type="term" value="C:chromosome"/>
    <property type="evidence" value="ECO:0007669"/>
    <property type="project" value="InterPro"/>
</dbReference>
<dbReference type="EMBL" id="JACRTE010000001">
    <property type="protein sequence ID" value="MBC8595527.1"/>
    <property type="molecule type" value="Genomic_DNA"/>
</dbReference>
<organism evidence="9 10">
    <name type="scientific">Qingrenia yutianensis</name>
    <dbReference type="NCBI Taxonomy" id="2763676"/>
    <lineage>
        <taxon>Bacteria</taxon>
        <taxon>Bacillati</taxon>
        <taxon>Bacillota</taxon>
        <taxon>Clostridia</taxon>
        <taxon>Eubacteriales</taxon>
        <taxon>Oscillospiraceae</taxon>
        <taxon>Qingrenia</taxon>
    </lineage>
</organism>
<dbReference type="SMART" id="SM00968">
    <property type="entry name" value="SMC_hinge"/>
    <property type="match status" value="1"/>
</dbReference>
<feature type="domain" description="SMC hinge" evidence="8">
    <location>
        <begin position="512"/>
        <end position="627"/>
    </location>
</feature>
<reference evidence="9" key="1">
    <citation type="submission" date="2020-08" db="EMBL/GenBank/DDBJ databases">
        <title>Genome public.</title>
        <authorList>
            <person name="Liu C."/>
            <person name="Sun Q."/>
        </authorList>
    </citation>
    <scope>NUCLEOTIDE SEQUENCE</scope>
    <source>
        <strain evidence="9">NSJ-50</strain>
    </source>
</reference>
<evidence type="ECO:0000256" key="2">
    <source>
        <dbReference type="ARBA" id="ARBA00022490"/>
    </source>
</evidence>
<feature type="coiled-coil region" evidence="7">
    <location>
        <begin position="773"/>
        <end position="807"/>
    </location>
</feature>
<accession>A0A926ILZ6</accession>
<keyword evidence="3 7" id="KW-0547">Nucleotide-binding</keyword>
<dbReference type="Pfam" id="PF02463">
    <property type="entry name" value="SMC_N"/>
    <property type="match status" value="1"/>
</dbReference>
<dbReference type="Gene3D" id="3.30.70.1620">
    <property type="match status" value="1"/>
</dbReference>
<dbReference type="GO" id="GO:0006260">
    <property type="term" value="P:DNA replication"/>
    <property type="evidence" value="ECO:0007669"/>
    <property type="project" value="UniProtKB-UniRule"/>
</dbReference>
<feature type="coiled-coil region" evidence="7">
    <location>
        <begin position="160"/>
        <end position="194"/>
    </location>
</feature>
<feature type="coiled-coil region" evidence="7">
    <location>
        <begin position="717"/>
        <end position="744"/>
    </location>
</feature>
<evidence type="ECO:0000256" key="5">
    <source>
        <dbReference type="ARBA" id="ARBA00023054"/>
    </source>
</evidence>
<dbReference type="Gene3D" id="6.10.140.1720">
    <property type="match status" value="1"/>
</dbReference>
<dbReference type="InterPro" id="IPR010935">
    <property type="entry name" value="SMC_hinge"/>
</dbReference>
<dbReference type="SUPFAM" id="SSF75553">
    <property type="entry name" value="Smc hinge domain"/>
    <property type="match status" value="1"/>
</dbReference>
<dbReference type="GO" id="GO:0016887">
    <property type="term" value="F:ATP hydrolysis activity"/>
    <property type="evidence" value="ECO:0007669"/>
    <property type="project" value="InterPro"/>
</dbReference>